<dbReference type="AlphaFoldDB" id="A0A5C6V5H6"/>
<evidence type="ECO:0000313" key="2">
    <source>
        <dbReference type="Proteomes" id="UP000321168"/>
    </source>
</evidence>
<dbReference type="OrthoDB" id="893422at2"/>
<accession>A0A5C6V5H6</accession>
<dbReference type="InterPro" id="IPR019854">
    <property type="entry name" value="Motility-assoc_prot_GldC"/>
</dbReference>
<name>A0A5C6V5H6_9FLAO</name>
<dbReference type="EMBL" id="VORB01000005">
    <property type="protein sequence ID" value="TXC78885.1"/>
    <property type="molecule type" value="Genomic_DNA"/>
</dbReference>
<comment type="caution">
    <text evidence="1">The sequence shown here is derived from an EMBL/GenBank/DDBJ whole genome shotgun (WGS) entry which is preliminary data.</text>
</comment>
<dbReference type="NCBIfam" id="TIGR03515">
    <property type="entry name" value="GldC"/>
    <property type="match status" value="1"/>
</dbReference>
<sequence length="117" mass="13477">MGKDSKIELTVSTDENHVPENINWKAELEGIDSDAKALLLSVWDKKEENMLRIDLWTKEMTIDEMKHFFYRSLLSMADTFERATNEAQICNDMRDFAHYFGVQTKIVSPSGNDEGAE</sequence>
<dbReference type="Proteomes" id="UP000321168">
    <property type="component" value="Unassembled WGS sequence"/>
</dbReference>
<dbReference type="RefSeq" id="WP_147014409.1">
    <property type="nucleotide sequence ID" value="NZ_VORB01000005.1"/>
</dbReference>
<evidence type="ECO:0000313" key="1">
    <source>
        <dbReference type="EMBL" id="TXC78885.1"/>
    </source>
</evidence>
<protein>
    <submittedName>
        <fullName evidence="1">Gliding motility protein GldC</fullName>
    </submittedName>
</protein>
<gene>
    <name evidence="1" type="primary">gldC</name>
    <name evidence="1" type="ORF">FRX97_06635</name>
</gene>
<dbReference type="Pfam" id="PF19937">
    <property type="entry name" value="GldC-like"/>
    <property type="match status" value="1"/>
</dbReference>
<reference evidence="1 2" key="1">
    <citation type="submission" date="2019-08" db="EMBL/GenBank/DDBJ databases">
        <title>Genome of Luteibaculum oceani JCM 18817.</title>
        <authorList>
            <person name="Bowman J.P."/>
        </authorList>
    </citation>
    <scope>NUCLEOTIDE SEQUENCE [LARGE SCALE GENOMIC DNA]</scope>
    <source>
        <strain evidence="1 2">JCM 18817</strain>
    </source>
</reference>
<keyword evidence="2" id="KW-1185">Reference proteome</keyword>
<organism evidence="1 2">
    <name type="scientific">Luteibaculum oceani</name>
    <dbReference type="NCBI Taxonomy" id="1294296"/>
    <lineage>
        <taxon>Bacteria</taxon>
        <taxon>Pseudomonadati</taxon>
        <taxon>Bacteroidota</taxon>
        <taxon>Flavobacteriia</taxon>
        <taxon>Flavobacteriales</taxon>
        <taxon>Luteibaculaceae</taxon>
        <taxon>Luteibaculum</taxon>
    </lineage>
</organism>
<proteinExistence type="predicted"/>